<dbReference type="Pfam" id="PF00118">
    <property type="entry name" value="Cpn60_TCP1"/>
    <property type="match status" value="1"/>
</dbReference>
<dbReference type="SUPFAM" id="SSF48592">
    <property type="entry name" value="GroEL equatorial domain-like"/>
    <property type="match status" value="1"/>
</dbReference>
<dbReference type="GO" id="GO:0005524">
    <property type="term" value="F:ATP binding"/>
    <property type="evidence" value="ECO:0007669"/>
    <property type="project" value="UniProtKB-KW"/>
</dbReference>
<dbReference type="EMBL" id="CAJHUB010000755">
    <property type="protein sequence ID" value="CAD7683217.1"/>
    <property type="molecule type" value="Genomic_DNA"/>
</dbReference>
<dbReference type="GO" id="GO:0140662">
    <property type="term" value="F:ATP-dependent protein folding chaperone"/>
    <property type="evidence" value="ECO:0007669"/>
    <property type="project" value="InterPro"/>
</dbReference>
<reference evidence="5" key="1">
    <citation type="submission" date="2020-12" db="EMBL/GenBank/DDBJ databases">
        <authorList>
            <consortium name="Molecular Ecology Group"/>
        </authorList>
    </citation>
    <scope>NUCLEOTIDE SEQUENCE</scope>
    <source>
        <strain evidence="5">TBG_1078</strain>
    </source>
</reference>
<dbReference type="AlphaFoldDB" id="A0A811Z0F3"/>
<comment type="similarity">
    <text evidence="1">Belongs to the TCP-1 chaperonin family.</text>
</comment>
<dbReference type="SUPFAM" id="SSF54849">
    <property type="entry name" value="GroEL-intermediate domain like"/>
    <property type="match status" value="1"/>
</dbReference>
<keyword evidence="4" id="KW-0143">Chaperone</keyword>
<dbReference type="Gene3D" id="3.30.260.10">
    <property type="entry name" value="TCP-1-like chaperonin intermediate domain"/>
    <property type="match status" value="1"/>
</dbReference>
<keyword evidence="2" id="KW-0547">Nucleotide-binding</keyword>
<sequence>MSKVTAQYGVITGDGIMSNVPTIGELLKQAPYISELQRKRNFSFLEKVKVSKEMDRETLIDVARTFLHTNIHAELADSVVDSTFAIIDFFVVEIMEMKHKSETDTSLIRSLVWDHEAQHHDMKNREVFCFFFFYKSAQEREKIVKSERKSIEDRVKKMIEMKMKVCGDSDKVFVVINQKGTNSFSLCSCKRRHIALNSFGDLNSDCSRHTRLGYDYIVPGGGAWGSGGGSGETLIKYKPCVKGRAQLGVQALVYFPMTKVQAEHSESDQSVVVDLNTGEPMKLLLHSCTVIATTVLLVDEIT</sequence>
<evidence type="ECO:0000256" key="4">
    <source>
        <dbReference type="ARBA" id="ARBA00023186"/>
    </source>
</evidence>
<comment type="caution">
    <text evidence="5">The sequence shown here is derived from an EMBL/GenBank/DDBJ whole genome shotgun (WGS) entry which is preliminary data.</text>
</comment>
<evidence type="ECO:0000256" key="2">
    <source>
        <dbReference type="ARBA" id="ARBA00022741"/>
    </source>
</evidence>
<evidence type="ECO:0000313" key="6">
    <source>
        <dbReference type="Proteomes" id="UP000645828"/>
    </source>
</evidence>
<keyword evidence="3" id="KW-0067">ATP-binding</keyword>
<dbReference type="InterPro" id="IPR027413">
    <property type="entry name" value="GROEL-like_equatorial_sf"/>
</dbReference>
<dbReference type="GO" id="GO:0005832">
    <property type="term" value="C:chaperonin-containing T-complex"/>
    <property type="evidence" value="ECO:0007669"/>
    <property type="project" value="UniProtKB-ARBA"/>
</dbReference>
<evidence type="ECO:0000313" key="5">
    <source>
        <dbReference type="EMBL" id="CAD7683217.1"/>
    </source>
</evidence>
<dbReference type="InterPro" id="IPR027409">
    <property type="entry name" value="GroEL-like_apical_dom_sf"/>
</dbReference>
<organism evidence="5 6">
    <name type="scientific">Nyctereutes procyonoides</name>
    <name type="common">Raccoon dog</name>
    <name type="synonym">Canis procyonoides</name>
    <dbReference type="NCBI Taxonomy" id="34880"/>
    <lineage>
        <taxon>Eukaryota</taxon>
        <taxon>Metazoa</taxon>
        <taxon>Chordata</taxon>
        <taxon>Craniata</taxon>
        <taxon>Vertebrata</taxon>
        <taxon>Euteleostomi</taxon>
        <taxon>Mammalia</taxon>
        <taxon>Eutheria</taxon>
        <taxon>Laurasiatheria</taxon>
        <taxon>Carnivora</taxon>
        <taxon>Caniformia</taxon>
        <taxon>Canidae</taxon>
        <taxon>Nyctereutes</taxon>
    </lineage>
</organism>
<accession>A0A811Z0F3</accession>
<dbReference type="SUPFAM" id="SSF52029">
    <property type="entry name" value="GroEL apical domain-like"/>
    <property type="match status" value="1"/>
</dbReference>
<dbReference type="InterPro" id="IPR027410">
    <property type="entry name" value="TCP-1-like_intermed_sf"/>
</dbReference>
<keyword evidence="6" id="KW-1185">Reference proteome</keyword>
<dbReference type="Proteomes" id="UP000645828">
    <property type="component" value="Unassembled WGS sequence"/>
</dbReference>
<dbReference type="InterPro" id="IPR017998">
    <property type="entry name" value="Chaperone_TCP-1"/>
</dbReference>
<evidence type="ECO:0000256" key="1">
    <source>
        <dbReference type="ARBA" id="ARBA00008020"/>
    </source>
</evidence>
<gene>
    <name evidence="5" type="ORF">NYPRO_LOCUS16009</name>
</gene>
<protein>
    <submittedName>
        <fullName evidence="5">(raccoon dog) hypothetical protein</fullName>
    </submittedName>
</protein>
<dbReference type="InterPro" id="IPR002423">
    <property type="entry name" value="Cpn60/GroEL/TCP-1"/>
</dbReference>
<name>A0A811Z0F3_NYCPR</name>
<evidence type="ECO:0000256" key="3">
    <source>
        <dbReference type="ARBA" id="ARBA00022840"/>
    </source>
</evidence>
<proteinExistence type="inferred from homology"/>
<dbReference type="PANTHER" id="PTHR11353">
    <property type="entry name" value="CHAPERONIN"/>
    <property type="match status" value="1"/>
</dbReference>